<evidence type="ECO:0000313" key="13">
    <source>
        <dbReference type="RefSeq" id="XP_055886523.1"/>
    </source>
</evidence>
<keyword evidence="8" id="KW-0044">Antibiotic</keyword>
<proteinExistence type="inferred from homology"/>
<dbReference type="OrthoDB" id="6418377at2759"/>
<dbReference type="Gene3D" id="2.60.40.4060">
    <property type="entry name" value="Reeler domain"/>
    <property type="match status" value="1"/>
</dbReference>
<accession>A0A9W3AH26</accession>
<keyword evidence="9" id="KW-1133">Transmembrane helix</keyword>
<evidence type="ECO:0000313" key="12">
    <source>
        <dbReference type="Proteomes" id="UP001165740"/>
    </source>
</evidence>
<evidence type="ECO:0000256" key="8">
    <source>
        <dbReference type="ARBA" id="ARBA00023022"/>
    </source>
</evidence>
<evidence type="ECO:0000256" key="9">
    <source>
        <dbReference type="SAM" id="Phobius"/>
    </source>
</evidence>
<keyword evidence="7" id="KW-0391">Immunity</keyword>
<keyword evidence="12" id="KW-1185">Reference proteome</keyword>
<comment type="subcellular location">
    <subcellularLocation>
        <location evidence="1">Secreted</location>
    </subcellularLocation>
</comment>
<dbReference type="GeneID" id="106059377"/>
<feature type="signal peptide" evidence="10">
    <location>
        <begin position="1"/>
        <end position="19"/>
    </location>
</feature>
<dbReference type="PANTHER" id="PTHR45828:SF9">
    <property type="entry name" value="CELL WALL INTEGRITY AND STRESS RESPONSE COMPONENT 4-LIKE-RELATED"/>
    <property type="match status" value="1"/>
</dbReference>
<keyword evidence="9" id="KW-0472">Membrane</keyword>
<dbReference type="PROSITE" id="PS51019">
    <property type="entry name" value="REELIN"/>
    <property type="match status" value="1"/>
</dbReference>
<dbReference type="CDD" id="cd08544">
    <property type="entry name" value="Reeler"/>
    <property type="match status" value="1"/>
</dbReference>
<sequence length="201" mass="22130">MSLLYRLVFTSALIPCSMCYSNGLNVDRSCTDLIPFHGVSTQRSASPYSVTFHAMSFKPGQGIAVTLKSSSAGFTGFMIQAKRSDASQSQEMLGTFSVVSNTRLACSGKALVHSNDVVKSSLTFNWIAPDTPVGNIHFRVTFVQSMTVFWSNKVSRVLVQKSLAINSTLSFASNCSMMPTKNVCLWLVTIILFIYILYYIE</sequence>
<keyword evidence="6 10" id="KW-0732">Signal</keyword>
<feature type="chain" id="PRO_5040865068" evidence="10">
    <location>
        <begin position="20"/>
        <end position="201"/>
    </location>
</feature>
<dbReference type="GO" id="GO:0005576">
    <property type="term" value="C:extracellular region"/>
    <property type="evidence" value="ECO:0007669"/>
    <property type="project" value="UniProtKB-SubCell"/>
</dbReference>
<dbReference type="Proteomes" id="UP001165740">
    <property type="component" value="Chromosome 5"/>
</dbReference>
<dbReference type="AlphaFoldDB" id="A0A9W3AH26"/>
<evidence type="ECO:0000259" key="11">
    <source>
        <dbReference type="PROSITE" id="PS51019"/>
    </source>
</evidence>
<dbReference type="Pfam" id="PF02014">
    <property type="entry name" value="Reeler"/>
    <property type="match status" value="1"/>
</dbReference>
<evidence type="ECO:0000256" key="1">
    <source>
        <dbReference type="ARBA" id="ARBA00004613"/>
    </source>
</evidence>
<reference evidence="13" key="1">
    <citation type="submission" date="2025-08" db="UniProtKB">
        <authorList>
            <consortium name="RefSeq"/>
        </authorList>
    </citation>
    <scope>IDENTIFICATION</scope>
</reference>
<gene>
    <name evidence="13" type="primary">LOC106059377</name>
</gene>
<dbReference type="RefSeq" id="XP_055886523.1">
    <property type="nucleotide sequence ID" value="XM_056030548.1"/>
</dbReference>
<keyword evidence="5" id="KW-0399">Innate immunity</keyword>
<dbReference type="GO" id="GO:0045087">
    <property type="term" value="P:innate immune response"/>
    <property type="evidence" value="ECO:0007669"/>
    <property type="project" value="UniProtKB-KW"/>
</dbReference>
<keyword evidence="9" id="KW-0812">Transmembrane</keyword>
<dbReference type="InterPro" id="IPR042307">
    <property type="entry name" value="Reeler_sf"/>
</dbReference>
<feature type="domain" description="Reelin" evidence="11">
    <location>
        <begin position="4"/>
        <end position="171"/>
    </location>
</feature>
<dbReference type="InterPro" id="IPR002861">
    <property type="entry name" value="Reeler_dom"/>
</dbReference>
<evidence type="ECO:0000256" key="7">
    <source>
        <dbReference type="ARBA" id="ARBA00022859"/>
    </source>
</evidence>
<evidence type="ECO:0000256" key="10">
    <source>
        <dbReference type="SAM" id="SignalP"/>
    </source>
</evidence>
<comment type="similarity">
    <text evidence="2">Belongs to the insect defense protein family.</text>
</comment>
<dbReference type="GO" id="GO:0016020">
    <property type="term" value="C:membrane"/>
    <property type="evidence" value="ECO:0007669"/>
    <property type="project" value="TreeGrafter"/>
</dbReference>
<dbReference type="OMA" id="WIAPDTP"/>
<evidence type="ECO:0000256" key="3">
    <source>
        <dbReference type="ARBA" id="ARBA00022525"/>
    </source>
</evidence>
<feature type="transmembrane region" description="Helical" evidence="9">
    <location>
        <begin position="183"/>
        <end position="200"/>
    </location>
</feature>
<evidence type="ECO:0000256" key="6">
    <source>
        <dbReference type="ARBA" id="ARBA00022729"/>
    </source>
</evidence>
<keyword evidence="4" id="KW-0929">Antimicrobial</keyword>
<name>A0A9W3AH26_BIOGL</name>
<evidence type="ECO:0000256" key="4">
    <source>
        <dbReference type="ARBA" id="ARBA00022529"/>
    </source>
</evidence>
<dbReference type="GO" id="GO:0042742">
    <property type="term" value="P:defense response to bacterium"/>
    <property type="evidence" value="ECO:0007669"/>
    <property type="project" value="UniProtKB-KW"/>
</dbReference>
<dbReference type="PANTHER" id="PTHR45828">
    <property type="entry name" value="CYTOCHROME B561/FERRIC REDUCTASE TRANSMEMBRANE"/>
    <property type="match status" value="1"/>
</dbReference>
<dbReference type="InterPro" id="IPR051237">
    <property type="entry name" value="Ferric-chelate_Red/DefProt"/>
</dbReference>
<keyword evidence="3" id="KW-0964">Secreted</keyword>
<organism evidence="12 13">
    <name type="scientific">Biomphalaria glabrata</name>
    <name type="common">Bloodfluke planorb</name>
    <name type="synonym">Freshwater snail</name>
    <dbReference type="NCBI Taxonomy" id="6526"/>
    <lineage>
        <taxon>Eukaryota</taxon>
        <taxon>Metazoa</taxon>
        <taxon>Spiralia</taxon>
        <taxon>Lophotrochozoa</taxon>
        <taxon>Mollusca</taxon>
        <taxon>Gastropoda</taxon>
        <taxon>Heterobranchia</taxon>
        <taxon>Euthyneura</taxon>
        <taxon>Panpulmonata</taxon>
        <taxon>Hygrophila</taxon>
        <taxon>Lymnaeoidea</taxon>
        <taxon>Planorbidae</taxon>
        <taxon>Biomphalaria</taxon>
    </lineage>
</organism>
<evidence type="ECO:0000256" key="5">
    <source>
        <dbReference type="ARBA" id="ARBA00022588"/>
    </source>
</evidence>
<protein>
    <submittedName>
        <fullName evidence="13">Ferric-chelate reductase 1</fullName>
    </submittedName>
</protein>
<evidence type="ECO:0000256" key="2">
    <source>
        <dbReference type="ARBA" id="ARBA00008501"/>
    </source>
</evidence>